<dbReference type="RefSeq" id="WP_132805824.1">
    <property type="nucleotide sequence ID" value="NZ_SMAK01000003.1"/>
</dbReference>
<evidence type="ECO:0000256" key="1">
    <source>
        <dbReference type="ARBA" id="ARBA00022898"/>
    </source>
</evidence>
<dbReference type="InterPro" id="IPR000192">
    <property type="entry name" value="Aminotrans_V_dom"/>
</dbReference>
<dbReference type="InterPro" id="IPR015421">
    <property type="entry name" value="PyrdxlP-dep_Trfase_major"/>
</dbReference>
<feature type="domain" description="Aminotransferase class V" evidence="2">
    <location>
        <begin position="60"/>
        <end position="350"/>
    </location>
</feature>
<evidence type="ECO:0000313" key="4">
    <source>
        <dbReference type="Proteomes" id="UP000295678"/>
    </source>
</evidence>
<dbReference type="InterPro" id="IPR015424">
    <property type="entry name" value="PyrdxlP-dep_Trfase"/>
</dbReference>
<keyword evidence="4" id="KW-1185">Reference proteome</keyword>
<dbReference type="GO" id="GO:0016829">
    <property type="term" value="F:lyase activity"/>
    <property type="evidence" value="ECO:0007669"/>
    <property type="project" value="UniProtKB-KW"/>
</dbReference>
<name>A0A4R3MJK8_9HYPH</name>
<accession>A0A4R3MJK8</accession>
<dbReference type="Pfam" id="PF00266">
    <property type="entry name" value="Aminotran_5"/>
    <property type="match status" value="1"/>
</dbReference>
<evidence type="ECO:0000313" key="3">
    <source>
        <dbReference type="EMBL" id="TCT11935.1"/>
    </source>
</evidence>
<keyword evidence="1" id="KW-0663">Pyridoxal phosphate</keyword>
<reference evidence="3 4" key="1">
    <citation type="submission" date="2019-03" db="EMBL/GenBank/DDBJ databases">
        <title>Genomic Encyclopedia of Type Strains, Phase IV (KMG-IV): sequencing the most valuable type-strain genomes for metagenomic binning, comparative biology and taxonomic classification.</title>
        <authorList>
            <person name="Goeker M."/>
        </authorList>
    </citation>
    <scope>NUCLEOTIDE SEQUENCE [LARGE SCALE GENOMIC DNA]</scope>
    <source>
        <strain evidence="3 4">DSM 19345</strain>
    </source>
</reference>
<organism evidence="3 4">
    <name type="scientific">Tepidamorphus gemmatus</name>
    <dbReference type="NCBI Taxonomy" id="747076"/>
    <lineage>
        <taxon>Bacteria</taxon>
        <taxon>Pseudomonadati</taxon>
        <taxon>Pseudomonadota</taxon>
        <taxon>Alphaproteobacteria</taxon>
        <taxon>Hyphomicrobiales</taxon>
        <taxon>Tepidamorphaceae</taxon>
        <taxon>Tepidamorphus</taxon>
    </lineage>
</organism>
<evidence type="ECO:0000259" key="2">
    <source>
        <dbReference type="Pfam" id="PF00266"/>
    </source>
</evidence>
<sequence>MLDLKAHFSRFLMCEQGRLHFAAHSHHPWPDVTRNAQLEAWDTAARLIDDKWDYVLGPLLDEVRRHVAGHLNLPDPATLVFAPNTHELLNRLLSCFPAGRRVRIVASDGEFHSFSRQIARLAEDGLVDPVVVAVEPFETFPDRLAEAARARADLVFVSQVFFNSGFAWEDFAALAAAAGEAMVVIDGYHGFLARPTDLSGVAGRCFYLAGGYKYAMSGEGVCFLHCPPGWAPRPRDTGWFAAFGALTASGDGRVAYPADGWRFMGATFDPTGLFRMRAAMRWLADQGLDAARIHAHARALGDRFLAALPLAGLTTERLLVDPSRHAIGNFLTFDLDGAAALYRRLHDAGILTDVRGRRLRFGFGLYQTAGDVDALIARMATLSA</sequence>
<proteinExistence type="predicted"/>
<dbReference type="AlphaFoldDB" id="A0A4R3MJK8"/>
<dbReference type="Gene3D" id="3.90.1150.10">
    <property type="entry name" value="Aspartate Aminotransferase, domain 1"/>
    <property type="match status" value="1"/>
</dbReference>
<dbReference type="InterPro" id="IPR015422">
    <property type="entry name" value="PyrdxlP-dep_Trfase_small"/>
</dbReference>
<dbReference type="Proteomes" id="UP000295678">
    <property type="component" value="Unassembled WGS sequence"/>
</dbReference>
<protein>
    <submittedName>
        <fullName evidence="3">Selenocysteine lyase/cysteine desulfurase</fullName>
    </submittedName>
</protein>
<dbReference type="OrthoDB" id="5501089at2"/>
<dbReference type="Gene3D" id="3.40.640.10">
    <property type="entry name" value="Type I PLP-dependent aspartate aminotransferase-like (Major domain)"/>
    <property type="match status" value="1"/>
</dbReference>
<dbReference type="SUPFAM" id="SSF53383">
    <property type="entry name" value="PLP-dependent transferases"/>
    <property type="match status" value="1"/>
</dbReference>
<dbReference type="EMBL" id="SMAK01000003">
    <property type="protein sequence ID" value="TCT11935.1"/>
    <property type="molecule type" value="Genomic_DNA"/>
</dbReference>
<comment type="caution">
    <text evidence="3">The sequence shown here is derived from an EMBL/GenBank/DDBJ whole genome shotgun (WGS) entry which is preliminary data.</text>
</comment>
<keyword evidence="3" id="KW-0456">Lyase</keyword>
<gene>
    <name evidence="3" type="ORF">EDC22_103248</name>
</gene>